<dbReference type="Pfam" id="PF01565">
    <property type="entry name" value="FAD_binding_4"/>
    <property type="match status" value="1"/>
</dbReference>
<dbReference type="STRING" id="77044.A0A1W2TTM2"/>
<evidence type="ECO:0000256" key="2">
    <source>
        <dbReference type="ARBA" id="ARBA00005466"/>
    </source>
</evidence>
<reference evidence="7" key="1">
    <citation type="submission" date="2016-03" db="EMBL/GenBank/DDBJ databases">
        <title>Draft genome sequence of Rosellinia necatrix.</title>
        <authorList>
            <person name="Kanematsu S."/>
        </authorList>
    </citation>
    <scope>NUCLEOTIDE SEQUENCE [LARGE SCALE GENOMIC DNA]</scope>
    <source>
        <strain evidence="7">W97</strain>
    </source>
</reference>
<proteinExistence type="inferred from homology"/>
<evidence type="ECO:0000256" key="4">
    <source>
        <dbReference type="ARBA" id="ARBA00022827"/>
    </source>
</evidence>
<dbReference type="AlphaFoldDB" id="A0A1W2TTM2"/>
<dbReference type="PROSITE" id="PS51387">
    <property type="entry name" value="FAD_PCMH"/>
    <property type="match status" value="1"/>
</dbReference>
<dbReference type="Proteomes" id="UP000054516">
    <property type="component" value="Unassembled WGS sequence"/>
</dbReference>
<gene>
    <name evidence="7" type="ORF">SAMD00023353_7200520</name>
</gene>
<evidence type="ECO:0000313" key="8">
    <source>
        <dbReference type="Proteomes" id="UP000054516"/>
    </source>
</evidence>
<dbReference type="EMBL" id="DF977517">
    <property type="protein sequence ID" value="GAP91900.1"/>
    <property type="molecule type" value="Genomic_DNA"/>
</dbReference>
<dbReference type="GO" id="GO:0071949">
    <property type="term" value="F:FAD binding"/>
    <property type="evidence" value="ECO:0007669"/>
    <property type="project" value="InterPro"/>
</dbReference>
<dbReference type="OMA" id="QWVPFSK"/>
<keyword evidence="3" id="KW-0285">Flavoprotein</keyword>
<dbReference type="PANTHER" id="PTHR42973:SF39">
    <property type="entry name" value="FAD-BINDING PCMH-TYPE DOMAIN-CONTAINING PROTEIN"/>
    <property type="match status" value="1"/>
</dbReference>
<evidence type="ECO:0000313" key="7">
    <source>
        <dbReference type="EMBL" id="GAP91900.1"/>
    </source>
</evidence>
<accession>A0A1W2TTM2</accession>
<protein>
    <submittedName>
        <fullName evidence="7">Putative FAD binding domain-containing protein</fullName>
        <ecNumber evidence="7">1.3.1.98</ecNumber>
    </submittedName>
</protein>
<dbReference type="PANTHER" id="PTHR42973">
    <property type="entry name" value="BINDING OXIDOREDUCTASE, PUTATIVE (AFU_ORTHOLOGUE AFUA_1G17690)-RELATED"/>
    <property type="match status" value="1"/>
</dbReference>
<dbReference type="InterPro" id="IPR016166">
    <property type="entry name" value="FAD-bd_PCMH"/>
</dbReference>
<dbReference type="InterPro" id="IPR036318">
    <property type="entry name" value="FAD-bd_PCMH-like_sf"/>
</dbReference>
<evidence type="ECO:0000256" key="3">
    <source>
        <dbReference type="ARBA" id="ARBA00022630"/>
    </source>
</evidence>
<evidence type="ECO:0000256" key="1">
    <source>
        <dbReference type="ARBA" id="ARBA00001974"/>
    </source>
</evidence>
<dbReference type="InterPro" id="IPR050416">
    <property type="entry name" value="FAD-linked_Oxidoreductase"/>
</dbReference>
<evidence type="ECO:0000259" key="6">
    <source>
        <dbReference type="PROSITE" id="PS51387"/>
    </source>
</evidence>
<dbReference type="InterPro" id="IPR016169">
    <property type="entry name" value="FAD-bd_PCMH_sub2"/>
</dbReference>
<keyword evidence="4" id="KW-0274">FAD</keyword>
<comment type="cofactor">
    <cofactor evidence="1">
        <name>FAD</name>
        <dbReference type="ChEBI" id="CHEBI:57692"/>
    </cofactor>
</comment>
<keyword evidence="8" id="KW-1185">Reference proteome</keyword>
<dbReference type="SUPFAM" id="SSF56176">
    <property type="entry name" value="FAD-binding/transporter-associated domain-like"/>
    <property type="match status" value="1"/>
</dbReference>
<keyword evidence="5 7" id="KW-0560">Oxidoreductase</keyword>
<dbReference type="EC" id="1.3.1.98" evidence="7"/>
<name>A0A1W2TTM2_ROSNE</name>
<dbReference type="GO" id="GO:0008762">
    <property type="term" value="F:UDP-N-acetylmuramate dehydrogenase activity"/>
    <property type="evidence" value="ECO:0007669"/>
    <property type="project" value="UniProtKB-EC"/>
</dbReference>
<organism evidence="7">
    <name type="scientific">Rosellinia necatrix</name>
    <name type="common">White root-rot fungus</name>
    <dbReference type="NCBI Taxonomy" id="77044"/>
    <lineage>
        <taxon>Eukaryota</taxon>
        <taxon>Fungi</taxon>
        <taxon>Dikarya</taxon>
        <taxon>Ascomycota</taxon>
        <taxon>Pezizomycotina</taxon>
        <taxon>Sordariomycetes</taxon>
        <taxon>Xylariomycetidae</taxon>
        <taxon>Xylariales</taxon>
        <taxon>Xylariaceae</taxon>
        <taxon>Rosellinia</taxon>
    </lineage>
</organism>
<dbReference type="InterPro" id="IPR006094">
    <property type="entry name" value="Oxid_FAD_bind_N"/>
</dbReference>
<dbReference type="Gene3D" id="3.40.462.20">
    <property type="match status" value="1"/>
</dbReference>
<dbReference type="Gene3D" id="3.30.465.10">
    <property type="match status" value="2"/>
</dbReference>
<evidence type="ECO:0000256" key="5">
    <source>
        <dbReference type="ARBA" id="ARBA00023002"/>
    </source>
</evidence>
<dbReference type="OrthoDB" id="415825at2759"/>
<feature type="domain" description="FAD-binding PCMH-type" evidence="6">
    <location>
        <begin position="60"/>
        <end position="238"/>
    </location>
</feature>
<comment type="similarity">
    <text evidence="2">Belongs to the oxygen-dependent FAD-linked oxidoreductase family.</text>
</comment>
<sequence length="543" mass="60822">MGSVLSTLRRLIGQASGKLTPESSPLATITGVTGTQFLPGTPAFELNKYQYATSTYGVERDLNPGLIVRPKNKEDIVLTLKYAKQKGVGVAIKTGGHQYSGASSTSAPNIQLDIEDTFKGPDDRAIFRKDGKAYARTSVSWSLGEFNAWATENKVFVPHGQCTEVHLGGHVQTGGWGQLGRSFGLFGDHVLSLEIIDSDGNSKEVTKASDPDLFWAFLGGSPGNLGVLTHFTLQMHQDEDYNGSRGMKALYFYDTKTLKRLVDILVEMSDDENFPRNYDLCVSVLSSAFPLLDLWPGLDEVMARKHPELYGDNGVIAWPRTIIVYAQWVPFEAGDQCDMSWFDRIKEGSDCLLGKSDVEEKPMSKLTGDWIFRNVREFEKPYVKRTYTTNSRTLAKDGWADWVVGRMDAIVSPEHNRCWLSAQLQCFGGKNSMFARNAGNGTAYSWRDTSICCTMDCFHNPETKTRAEDWQKVNDKEAIGPNGVFSKKDRRVLWGSYGDWNLDSVWDCYYEDQAKYDKLRQIRKAADPYGVFTANPFCVKRAD</sequence>